<dbReference type="InterPro" id="IPR027417">
    <property type="entry name" value="P-loop_NTPase"/>
</dbReference>
<gene>
    <name evidence="9" type="primary">phnC</name>
    <name evidence="9" type="ORF">IQ276_27140</name>
</gene>
<dbReference type="GO" id="GO:0005524">
    <property type="term" value="F:ATP binding"/>
    <property type="evidence" value="ECO:0007669"/>
    <property type="project" value="UniProtKB-KW"/>
</dbReference>
<evidence type="ECO:0000256" key="3">
    <source>
        <dbReference type="ARBA" id="ARBA00022741"/>
    </source>
</evidence>
<evidence type="ECO:0000256" key="2">
    <source>
        <dbReference type="ARBA" id="ARBA00022475"/>
    </source>
</evidence>
<dbReference type="InterPro" id="IPR003593">
    <property type="entry name" value="AAA+_ATPase"/>
</dbReference>
<dbReference type="PANTHER" id="PTHR43166:SF6">
    <property type="entry name" value="PHOSPHONATES IMPORT ATP-BINDING PROTEIN PHNC"/>
    <property type="match status" value="1"/>
</dbReference>
<evidence type="ECO:0000313" key="9">
    <source>
        <dbReference type="EMBL" id="MBE9025959.1"/>
    </source>
</evidence>
<keyword evidence="5" id="KW-0918">Phosphonate transport</keyword>
<dbReference type="NCBIfam" id="TIGR02315">
    <property type="entry name" value="ABC_phnC"/>
    <property type="match status" value="1"/>
</dbReference>
<name>A0A8J6ZS98_DESMC</name>
<dbReference type="Gene3D" id="3.40.50.300">
    <property type="entry name" value="P-loop containing nucleotide triphosphate hydrolases"/>
    <property type="match status" value="1"/>
</dbReference>
<keyword evidence="1" id="KW-0813">Transport</keyword>
<keyword evidence="4 9" id="KW-0067">ATP-binding</keyword>
<dbReference type="GO" id="GO:0015416">
    <property type="term" value="F:ABC-type phosphonate transporter activity"/>
    <property type="evidence" value="ECO:0007669"/>
    <property type="project" value="InterPro"/>
</dbReference>
<evidence type="ECO:0000256" key="6">
    <source>
        <dbReference type="ARBA" id="ARBA00022967"/>
    </source>
</evidence>
<dbReference type="RefSeq" id="WP_193921371.1">
    <property type="nucleotide sequence ID" value="NZ_JADEXS020000001.1"/>
</dbReference>
<reference evidence="9" key="1">
    <citation type="submission" date="2020-10" db="EMBL/GenBank/DDBJ databases">
        <authorList>
            <person name="Castelo-Branco R."/>
            <person name="Eusebio N."/>
            <person name="Adriana R."/>
            <person name="Vieira A."/>
            <person name="Brugerolle De Fraissinette N."/>
            <person name="Rezende De Castro R."/>
            <person name="Schneider M.P."/>
            <person name="Vasconcelos V."/>
            <person name="Leao P.N."/>
        </authorList>
    </citation>
    <scope>NUCLEOTIDE SEQUENCE</scope>
    <source>
        <strain evidence="9">LEGE 12446</strain>
    </source>
</reference>
<dbReference type="AlphaFoldDB" id="A0A8J6ZS98"/>
<keyword evidence="10" id="KW-1185">Reference proteome</keyword>
<feature type="domain" description="ABC transporter" evidence="8">
    <location>
        <begin position="8"/>
        <end position="253"/>
    </location>
</feature>
<dbReference type="CDD" id="cd03256">
    <property type="entry name" value="ABC_PhnC_transporter"/>
    <property type="match status" value="1"/>
</dbReference>
<keyword evidence="7" id="KW-0472">Membrane</keyword>
<dbReference type="InterPro" id="IPR003439">
    <property type="entry name" value="ABC_transporter-like_ATP-bd"/>
</dbReference>
<dbReference type="Pfam" id="PF00005">
    <property type="entry name" value="ABC_tran"/>
    <property type="match status" value="1"/>
</dbReference>
<evidence type="ECO:0000313" key="10">
    <source>
        <dbReference type="Proteomes" id="UP000622533"/>
    </source>
</evidence>
<dbReference type="InterPro" id="IPR017871">
    <property type="entry name" value="ABC_transporter-like_CS"/>
</dbReference>
<evidence type="ECO:0000259" key="8">
    <source>
        <dbReference type="PROSITE" id="PS50893"/>
    </source>
</evidence>
<comment type="caution">
    <text evidence="9">The sequence shown here is derived from an EMBL/GenBank/DDBJ whole genome shotgun (WGS) entry which is preliminary data.</text>
</comment>
<dbReference type="GO" id="GO:0016020">
    <property type="term" value="C:membrane"/>
    <property type="evidence" value="ECO:0007669"/>
    <property type="project" value="InterPro"/>
</dbReference>
<keyword evidence="3" id="KW-0547">Nucleotide-binding</keyword>
<evidence type="ECO:0000256" key="7">
    <source>
        <dbReference type="ARBA" id="ARBA00023136"/>
    </source>
</evidence>
<dbReference type="Proteomes" id="UP000622533">
    <property type="component" value="Unassembled WGS sequence"/>
</dbReference>
<accession>A0A8J6ZS98</accession>
<dbReference type="PANTHER" id="PTHR43166">
    <property type="entry name" value="AMINO ACID IMPORT ATP-BINDING PROTEIN"/>
    <property type="match status" value="1"/>
</dbReference>
<dbReference type="PROSITE" id="PS50893">
    <property type="entry name" value="ABC_TRANSPORTER_2"/>
    <property type="match status" value="1"/>
</dbReference>
<dbReference type="PROSITE" id="PS00211">
    <property type="entry name" value="ABC_TRANSPORTER_1"/>
    <property type="match status" value="1"/>
</dbReference>
<dbReference type="InterPro" id="IPR012693">
    <property type="entry name" value="ABC_transpr_PhnC"/>
</dbReference>
<evidence type="ECO:0000256" key="5">
    <source>
        <dbReference type="ARBA" id="ARBA00022885"/>
    </source>
</evidence>
<evidence type="ECO:0000256" key="1">
    <source>
        <dbReference type="ARBA" id="ARBA00022448"/>
    </source>
</evidence>
<dbReference type="InterPro" id="IPR050086">
    <property type="entry name" value="MetN_ABC_transporter-like"/>
</dbReference>
<proteinExistence type="predicted"/>
<keyword evidence="2" id="KW-1003">Cell membrane</keyword>
<protein>
    <submittedName>
        <fullName evidence="9">Phosphonate ABC transporter ATP-binding protein</fullName>
    </submittedName>
</protein>
<evidence type="ECO:0000256" key="4">
    <source>
        <dbReference type="ARBA" id="ARBA00022840"/>
    </source>
</evidence>
<keyword evidence="6" id="KW-1278">Translocase</keyword>
<organism evidence="9 10">
    <name type="scientific">Desmonostoc muscorum LEGE 12446</name>
    <dbReference type="NCBI Taxonomy" id="1828758"/>
    <lineage>
        <taxon>Bacteria</taxon>
        <taxon>Bacillati</taxon>
        <taxon>Cyanobacteriota</taxon>
        <taxon>Cyanophyceae</taxon>
        <taxon>Nostocales</taxon>
        <taxon>Nostocaceae</taxon>
        <taxon>Desmonostoc</taxon>
    </lineage>
</organism>
<dbReference type="SMART" id="SM00382">
    <property type="entry name" value="AAA"/>
    <property type="match status" value="1"/>
</dbReference>
<dbReference type="EMBL" id="JADEXS010000511">
    <property type="protein sequence ID" value="MBE9025959.1"/>
    <property type="molecule type" value="Genomic_DNA"/>
</dbReference>
<dbReference type="GO" id="GO:0016887">
    <property type="term" value="F:ATP hydrolysis activity"/>
    <property type="evidence" value="ECO:0007669"/>
    <property type="project" value="InterPro"/>
</dbReference>
<sequence length="266" mass="29185">MFTNTVAIEVSNLSKNFKGKPALKRVSCTIYDGEMVALVGASGSGKSTLLRHINGLQIGDAGTVFIFGIALQSKGKLHSKVRILRSKIGYIFQQFNLVNRLTVIENVLVGNLARSSVIRSGLHLFTKQDKIQALCALERVGILEHAYKRASMLSGGQQQRVAIARCLVQGAKIILADEPIASLDPESARKVMELLIELNRESKITVVASLHQIQMVRKYFNRAIALRDGEVMFDGAIAKLDDHMLNELYGTAAEELVLRGHGEFIG</sequence>
<dbReference type="SUPFAM" id="SSF52540">
    <property type="entry name" value="P-loop containing nucleoside triphosphate hydrolases"/>
    <property type="match status" value="1"/>
</dbReference>